<comment type="function">
    <text evidence="6">Component of the mitochondrial ribosome (mitoribosome), a dedicated translation machinery responsible for the synthesis of mitochondrial genome-encoded proteins, including at least some of the essential transmembrane subunits of the mitochondrial respiratory chain. The mitoribosomes are attached to the mitochondrial inner membrane and translation products are cotranslationally integrated into the membrane.</text>
</comment>
<evidence type="ECO:0000256" key="3">
    <source>
        <dbReference type="ARBA" id="ARBA00022980"/>
    </source>
</evidence>
<dbReference type="InterPro" id="IPR036823">
    <property type="entry name" value="Ribosomal_uS7_dom_sf"/>
</dbReference>
<evidence type="ECO:0000256" key="6">
    <source>
        <dbReference type="ARBA" id="ARBA00037226"/>
    </source>
</evidence>
<comment type="similarity">
    <text evidence="2">Belongs to the universal ribosomal protein uS7 family.</text>
</comment>
<evidence type="ECO:0000256" key="5">
    <source>
        <dbReference type="ARBA" id="ARBA00023274"/>
    </source>
</evidence>
<dbReference type="CDD" id="cd14868">
    <property type="entry name" value="uS7_Mitochondria_Fungi"/>
    <property type="match status" value="1"/>
</dbReference>
<dbReference type="AlphaFoldDB" id="A0A1V8TIP0"/>
<name>A0A1V8TIP0_9PEZI</name>
<dbReference type="Proteomes" id="UP000192596">
    <property type="component" value="Unassembled WGS sequence"/>
</dbReference>
<feature type="region of interest" description="Disordered" evidence="8">
    <location>
        <begin position="43"/>
        <end position="88"/>
    </location>
</feature>
<keyword evidence="11" id="KW-1185">Reference proteome</keyword>
<dbReference type="FunFam" id="1.10.455.10:FF:000006">
    <property type="entry name" value="37S ribosomal protein S7, mitochondrial"/>
    <property type="match status" value="1"/>
</dbReference>
<dbReference type="GO" id="GO:0005739">
    <property type="term" value="C:mitochondrion"/>
    <property type="evidence" value="ECO:0007669"/>
    <property type="project" value="UniProtKB-SubCell"/>
</dbReference>
<evidence type="ECO:0000256" key="2">
    <source>
        <dbReference type="ARBA" id="ARBA00007151"/>
    </source>
</evidence>
<feature type="compositionally biased region" description="Basic and acidic residues" evidence="8">
    <location>
        <begin position="111"/>
        <end position="122"/>
    </location>
</feature>
<proteinExistence type="inferred from homology"/>
<keyword evidence="3" id="KW-0689">Ribosomal protein</keyword>
<dbReference type="STRING" id="1507870.A0A1V8TIP0"/>
<dbReference type="GO" id="GO:0005840">
    <property type="term" value="C:ribosome"/>
    <property type="evidence" value="ECO:0007669"/>
    <property type="project" value="UniProtKB-KW"/>
</dbReference>
<evidence type="ECO:0000256" key="1">
    <source>
        <dbReference type="ARBA" id="ARBA00004173"/>
    </source>
</evidence>
<keyword evidence="4" id="KW-0496">Mitochondrion</keyword>
<dbReference type="SUPFAM" id="SSF47973">
    <property type="entry name" value="Ribosomal protein S7"/>
    <property type="match status" value="1"/>
</dbReference>
<dbReference type="Pfam" id="PF00177">
    <property type="entry name" value="Ribosomal_S7"/>
    <property type="match status" value="1"/>
</dbReference>
<dbReference type="InterPro" id="IPR023798">
    <property type="entry name" value="Ribosomal_uS7_dom"/>
</dbReference>
<evidence type="ECO:0000256" key="8">
    <source>
        <dbReference type="SAM" id="MobiDB-lite"/>
    </source>
</evidence>
<dbReference type="InParanoid" id="A0A1V8TIP0"/>
<dbReference type="PANTHER" id="PTHR11205">
    <property type="entry name" value="RIBOSOMAL PROTEIN S7"/>
    <property type="match status" value="1"/>
</dbReference>
<reference evidence="11" key="1">
    <citation type="submission" date="2017-03" db="EMBL/GenBank/DDBJ databases">
        <title>Genomes of endolithic fungi from Antarctica.</title>
        <authorList>
            <person name="Coleine C."/>
            <person name="Masonjones S."/>
            <person name="Stajich J.E."/>
        </authorList>
    </citation>
    <scope>NUCLEOTIDE SEQUENCE [LARGE SCALE GENOMIC DNA]</scope>
    <source>
        <strain evidence="11">CCFEE 5527</strain>
    </source>
</reference>
<protein>
    <recommendedName>
        <fullName evidence="7">Small ribosomal subunit protein uS7m</fullName>
    </recommendedName>
</protein>
<comment type="subcellular location">
    <subcellularLocation>
        <location evidence="1">Mitochondrion</location>
    </subcellularLocation>
</comment>
<feature type="region of interest" description="Disordered" evidence="8">
    <location>
        <begin position="100"/>
        <end position="129"/>
    </location>
</feature>
<evidence type="ECO:0000313" key="11">
    <source>
        <dbReference type="Proteomes" id="UP000192596"/>
    </source>
</evidence>
<feature type="compositionally biased region" description="Polar residues" evidence="8">
    <location>
        <begin position="43"/>
        <end position="61"/>
    </location>
</feature>
<evidence type="ECO:0000259" key="9">
    <source>
        <dbReference type="Pfam" id="PF00177"/>
    </source>
</evidence>
<dbReference type="GO" id="GO:0006412">
    <property type="term" value="P:translation"/>
    <property type="evidence" value="ECO:0007669"/>
    <property type="project" value="InterPro"/>
</dbReference>
<feature type="compositionally biased region" description="Basic and acidic residues" evidence="8">
    <location>
        <begin position="63"/>
        <end position="73"/>
    </location>
</feature>
<dbReference type="GO" id="GO:1990904">
    <property type="term" value="C:ribonucleoprotein complex"/>
    <property type="evidence" value="ECO:0007669"/>
    <property type="project" value="UniProtKB-KW"/>
</dbReference>
<gene>
    <name evidence="10" type="ORF">B0A48_05503</name>
</gene>
<evidence type="ECO:0000313" key="10">
    <source>
        <dbReference type="EMBL" id="OQO11247.1"/>
    </source>
</evidence>
<dbReference type="OrthoDB" id="9972728at2759"/>
<feature type="domain" description="Small ribosomal subunit protein uS7" evidence="9">
    <location>
        <begin position="198"/>
        <end position="357"/>
    </location>
</feature>
<comment type="caution">
    <text evidence="10">The sequence shown here is derived from an EMBL/GenBank/DDBJ whole genome shotgun (WGS) entry which is preliminary data.</text>
</comment>
<dbReference type="FunCoup" id="A0A1V8TIP0">
    <property type="interactions" value="398"/>
</dbReference>
<accession>A0A1V8TIP0</accession>
<organism evidence="10 11">
    <name type="scientific">Cryoendolithus antarcticus</name>
    <dbReference type="NCBI Taxonomy" id="1507870"/>
    <lineage>
        <taxon>Eukaryota</taxon>
        <taxon>Fungi</taxon>
        <taxon>Dikarya</taxon>
        <taxon>Ascomycota</taxon>
        <taxon>Pezizomycotina</taxon>
        <taxon>Dothideomycetes</taxon>
        <taxon>Dothideomycetidae</taxon>
        <taxon>Cladosporiales</taxon>
        <taxon>Cladosporiaceae</taxon>
        <taxon>Cryoendolithus</taxon>
    </lineage>
</organism>
<dbReference type="EMBL" id="NAJO01000007">
    <property type="protein sequence ID" value="OQO11247.1"/>
    <property type="molecule type" value="Genomic_DNA"/>
</dbReference>
<evidence type="ECO:0000256" key="7">
    <source>
        <dbReference type="ARBA" id="ARBA00039306"/>
    </source>
</evidence>
<keyword evidence="5" id="KW-0687">Ribonucleoprotein</keyword>
<dbReference type="InterPro" id="IPR047988">
    <property type="entry name" value="Ribosomal_uS7m_fungi"/>
</dbReference>
<evidence type="ECO:0000256" key="4">
    <source>
        <dbReference type="ARBA" id="ARBA00023128"/>
    </source>
</evidence>
<dbReference type="Gene3D" id="1.10.455.10">
    <property type="entry name" value="Ribosomal protein S7 domain"/>
    <property type="match status" value="1"/>
</dbReference>
<sequence length="368" mass="40013">MPPLNPFCALRTLPVRARPSFPVRQHLQRRPLQRCFADQAATNNPNALPEAASQTGGAPNENQEDHVSEEAAKMAKATGGSGPDMDVGTPVQEILAEEKDTLKTAPQVMKDTVKDPQTKDNAKPSTGTRQFSTMARRMQGEMGMGSEGLRLDGAMIPSAEQRAVFAKEQLNTATTPTVLRNLPLPTLPIPARSQQEHRYDPVVEQVTNLLMVDGKKAAAQRNMAHILSVLRTAPAPTYNPVRNLLPGAPPSSHLPLNPVLYLTLAIDSIAPLLRIRSQRGAAGGGVALQIPVPLGLRQRRRQAMMWILDAVEKKKSRSSGRNTFAQRVAEELIGVVEGKSGVWVKRDAVHKLATTARSNLKFGSKGRR</sequence>
<dbReference type="InterPro" id="IPR000235">
    <property type="entry name" value="Ribosomal_uS7"/>
</dbReference>